<dbReference type="EMBL" id="NAEP01000064">
    <property type="protein sequence ID" value="PDQ34196.1"/>
    <property type="molecule type" value="Genomic_DNA"/>
</dbReference>
<reference evidence="4" key="1">
    <citation type="submission" date="2017-03" db="EMBL/GenBank/DDBJ databases">
        <authorList>
            <person name="Lund M.B."/>
        </authorList>
    </citation>
    <scope>NUCLEOTIDE SEQUENCE [LARGE SCALE GENOMIC DNA]</scope>
</reference>
<keyword evidence="2" id="KW-1133">Transmembrane helix</keyword>
<dbReference type="Proteomes" id="UP000219994">
    <property type="component" value="Unassembled WGS sequence"/>
</dbReference>
<keyword evidence="2" id="KW-0812">Transmembrane</keyword>
<feature type="transmembrane region" description="Helical" evidence="2">
    <location>
        <begin position="350"/>
        <end position="371"/>
    </location>
</feature>
<protein>
    <recommendedName>
        <fullName evidence="5">Glycosyltransferase RgtA/B/C/D-like domain-containing protein</fullName>
    </recommendedName>
</protein>
<feature type="transmembrane region" description="Helical" evidence="2">
    <location>
        <begin position="182"/>
        <end position="208"/>
    </location>
</feature>
<organism evidence="3 4">
    <name type="scientific">Candidatus Lumbricidiphila eiseniae</name>
    <dbReference type="NCBI Taxonomy" id="1969409"/>
    <lineage>
        <taxon>Bacteria</taxon>
        <taxon>Bacillati</taxon>
        <taxon>Actinomycetota</taxon>
        <taxon>Actinomycetes</taxon>
        <taxon>Micrococcales</taxon>
        <taxon>Microbacteriaceae</taxon>
        <taxon>Candidatus Lumbricidiphila</taxon>
    </lineage>
</organism>
<feature type="transmembrane region" description="Helical" evidence="2">
    <location>
        <begin position="99"/>
        <end position="123"/>
    </location>
</feature>
<feature type="transmembrane region" description="Helical" evidence="2">
    <location>
        <begin position="306"/>
        <end position="330"/>
    </location>
</feature>
<feature type="transmembrane region" description="Helical" evidence="2">
    <location>
        <begin position="214"/>
        <end position="233"/>
    </location>
</feature>
<feature type="region of interest" description="Disordered" evidence="1">
    <location>
        <begin position="378"/>
        <end position="398"/>
    </location>
</feature>
<dbReference type="AlphaFoldDB" id="A0A2A6FNM4"/>
<proteinExistence type="predicted"/>
<comment type="caution">
    <text evidence="3">The sequence shown here is derived from an EMBL/GenBank/DDBJ whole genome shotgun (WGS) entry which is preliminary data.</text>
</comment>
<evidence type="ECO:0000256" key="2">
    <source>
        <dbReference type="SAM" id="Phobius"/>
    </source>
</evidence>
<feature type="transmembrane region" description="Helical" evidence="2">
    <location>
        <begin position="21"/>
        <end position="41"/>
    </location>
</feature>
<feature type="transmembrane region" description="Helical" evidence="2">
    <location>
        <begin position="279"/>
        <end position="299"/>
    </location>
</feature>
<sequence>MSARLRRSRFVSPFVWYRFSWFRTPLTIVVLLVFGVGVSFLRVPSALYDYVWAEDLGLFLREATIYGPWNVLVEGYAGYQHLVPRIMTALIVNVFPLRWYAVAVFVACAVVVGLVVVAVYWLARDLVPWTPARLVLALIPAILPLSAEEVLGNMANLHTYMVWLVLWLVLARHRSWAGASFWAVIAFLAIMTEIQAIPLLLLLPVVLWRPDPRSWPTAIVLAIGAAWQIITALTVERTIDEPYTYTLPALGKGWLINVVAPLVFSKPDNLRAQLVERGFLVPVLILLPFLVAFVLILIRGSGYDRLLGITVAVISGGLYAGCVVLNNFGAVEFERFSHSDWAATTAIFNVRYGVAAQFFLAALIPIAANLLRQGSRAGPGAQQHPVKVPHVSQSESSPPLLPIPLLGRVRALMTRVVSWAMLIVLAGTLLTAGQFGEKPRRAN</sequence>
<feature type="non-terminal residue" evidence="3">
    <location>
        <position position="443"/>
    </location>
</feature>
<evidence type="ECO:0000313" key="3">
    <source>
        <dbReference type="EMBL" id="PDQ34196.1"/>
    </source>
</evidence>
<gene>
    <name evidence="3" type="ORF">B5766_12620</name>
</gene>
<keyword evidence="2" id="KW-0472">Membrane</keyword>
<evidence type="ECO:0008006" key="5">
    <source>
        <dbReference type="Google" id="ProtNLM"/>
    </source>
</evidence>
<evidence type="ECO:0000313" key="4">
    <source>
        <dbReference type="Proteomes" id="UP000219994"/>
    </source>
</evidence>
<feature type="transmembrane region" description="Helical" evidence="2">
    <location>
        <begin position="416"/>
        <end position="435"/>
    </location>
</feature>
<accession>A0A2A6FNM4</accession>
<name>A0A2A6FNM4_9MICO</name>
<evidence type="ECO:0000256" key="1">
    <source>
        <dbReference type="SAM" id="MobiDB-lite"/>
    </source>
</evidence>
<feature type="transmembrane region" description="Helical" evidence="2">
    <location>
        <begin position="245"/>
        <end position="264"/>
    </location>
</feature>